<name>A0A1J4K200_9EUKA</name>
<proteinExistence type="predicted"/>
<dbReference type="OrthoDB" id="10501479at2759"/>
<accession>A0A1J4K200</accession>
<dbReference type="RefSeq" id="XP_068358122.1">
    <property type="nucleotide sequence ID" value="XM_068505499.1"/>
</dbReference>
<dbReference type="VEuPathDB" id="TrichDB:TRFO_27365"/>
<comment type="caution">
    <text evidence="2">The sequence shown here is derived from an EMBL/GenBank/DDBJ whole genome shotgun (WGS) entry which is preliminary data.</text>
</comment>
<reference evidence="2" key="1">
    <citation type="submission" date="2016-10" db="EMBL/GenBank/DDBJ databases">
        <authorList>
            <person name="Benchimol M."/>
            <person name="Almeida L.G."/>
            <person name="Vasconcelos A.T."/>
            <person name="Perreira-Neves A."/>
            <person name="Rosa I.A."/>
            <person name="Tasca T."/>
            <person name="Bogo M.R."/>
            <person name="de Souza W."/>
        </authorList>
    </citation>
    <scope>NUCLEOTIDE SEQUENCE [LARGE SCALE GENOMIC DNA]</scope>
    <source>
        <strain evidence="2">K</strain>
    </source>
</reference>
<evidence type="ECO:0000313" key="2">
    <source>
        <dbReference type="EMBL" id="OHT04986.1"/>
    </source>
</evidence>
<dbReference type="EMBL" id="MLAK01000773">
    <property type="protein sequence ID" value="OHT04986.1"/>
    <property type="molecule type" value="Genomic_DNA"/>
</dbReference>
<keyword evidence="3" id="KW-1185">Reference proteome</keyword>
<keyword evidence="1" id="KW-0175">Coiled coil</keyword>
<sequence length="386" mass="44776">MQDSSFGDLVNKYSHYLNKDNPTDRATLLRIGTRLFGSDTNHDFERLSFNLLKVKENELAIPHEQTQVRIKSLAPKTGQHARTEQAQVLTQDFISEEIMVLQDKNGLLLSRRKSLEKQRNSMNNSYGKLMEKSIKTKVQLKLQIQKLKAELDDALSRSRPAFMKNKEKIQGKPILGELSDLNRNVLERISSFKMSISNDNAYYEKAVLDRYTPKMEKKLGQIYPHSEYLPITQVHEKFSGASEKIEHKMRDIETGLKNEHERNEQLQNEAKQLEIHVMHQTEEVNKIKRRNLQLVKEISLLKDISIKPIRDANLLHKRLMNVDDDLEGTPSSARAIVSMKGCENKKIKRSPSAKWITERDTAYPRIKSVQEIIDEQRQKVIELLHS</sequence>
<dbReference type="AlphaFoldDB" id="A0A1J4K200"/>
<feature type="coiled-coil region" evidence="1">
    <location>
        <begin position="112"/>
        <end position="157"/>
    </location>
</feature>
<protein>
    <submittedName>
        <fullName evidence="2">Uncharacterized protein</fullName>
    </submittedName>
</protein>
<evidence type="ECO:0000256" key="1">
    <source>
        <dbReference type="SAM" id="Coils"/>
    </source>
</evidence>
<organism evidence="2 3">
    <name type="scientific">Tritrichomonas foetus</name>
    <dbReference type="NCBI Taxonomy" id="1144522"/>
    <lineage>
        <taxon>Eukaryota</taxon>
        <taxon>Metamonada</taxon>
        <taxon>Parabasalia</taxon>
        <taxon>Tritrichomonadida</taxon>
        <taxon>Tritrichomonadidae</taxon>
        <taxon>Tritrichomonas</taxon>
    </lineage>
</organism>
<dbReference type="GeneID" id="94840203"/>
<evidence type="ECO:0000313" key="3">
    <source>
        <dbReference type="Proteomes" id="UP000179807"/>
    </source>
</evidence>
<gene>
    <name evidence="2" type="ORF">TRFO_27365</name>
</gene>
<feature type="coiled-coil region" evidence="1">
    <location>
        <begin position="249"/>
        <end position="290"/>
    </location>
</feature>
<dbReference type="Proteomes" id="UP000179807">
    <property type="component" value="Unassembled WGS sequence"/>
</dbReference>